<evidence type="ECO:0000256" key="4">
    <source>
        <dbReference type="PROSITE-ProRule" id="PRU00335"/>
    </source>
</evidence>
<gene>
    <name evidence="7" type="ORF">LQ327_20940</name>
</gene>
<dbReference type="Gene3D" id="1.10.357.10">
    <property type="entry name" value="Tetracycline Repressor, domain 2"/>
    <property type="match status" value="1"/>
</dbReference>
<evidence type="ECO:0000259" key="6">
    <source>
        <dbReference type="PROSITE" id="PS50977"/>
    </source>
</evidence>
<dbReference type="RefSeq" id="WP_230737379.1">
    <property type="nucleotide sequence ID" value="NZ_JAJNDB010000004.1"/>
</dbReference>
<dbReference type="PANTHER" id="PTHR30055">
    <property type="entry name" value="HTH-TYPE TRANSCRIPTIONAL REGULATOR RUTR"/>
    <property type="match status" value="1"/>
</dbReference>
<keyword evidence="8" id="KW-1185">Reference proteome</keyword>
<evidence type="ECO:0000256" key="5">
    <source>
        <dbReference type="SAM" id="MobiDB-lite"/>
    </source>
</evidence>
<evidence type="ECO:0000256" key="3">
    <source>
        <dbReference type="ARBA" id="ARBA00023163"/>
    </source>
</evidence>
<feature type="region of interest" description="Disordered" evidence="5">
    <location>
        <begin position="1"/>
        <end position="30"/>
    </location>
</feature>
<dbReference type="InterPro" id="IPR009057">
    <property type="entry name" value="Homeodomain-like_sf"/>
</dbReference>
<sequence>MRSADGGVKRDGRSSPDTAASGGNLRTVTAEDMPVGVRAPQQARSRETMAKLLVATEDLLAEVGADAITMNAVAARAEVSVGAVYRRFENKDLLLRAVKDRLVARLHDRLTSRLDGPLADLDTVIQAYTAAVVGWMVESGRLLPEMAELRRRTSAVDHAEGLATLRALLVEAAAPHRGEVRRHDPDAALAFIGRTVTASAMHRALSIGAAPDGMTWEQWRVETAAMAMAYLTTD</sequence>
<organism evidence="7 8">
    <name type="scientific">Actinomycetospora endophytica</name>
    <dbReference type="NCBI Taxonomy" id="2291215"/>
    <lineage>
        <taxon>Bacteria</taxon>
        <taxon>Bacillati</taxon>
        <taxon>Actinomycetota</taxon>
        <taxon>Actinomycetes</taxon>
        <taxon>Pseudonocardiales</taxon>
        <taxon>Pseudonocardiaceae</taxon>
        <taxon>Actinomycetospora</taxon>
    </lineage>
</organism>
<protein>
    <submittedName>
        <fullName evidence="7">TetR/AcrR family transcriptional regulator</fullName>
    </submittedName>
</protein>
<evidence type="ECO:0000256" key="2">
    <source>
        <dbReference type="ARBA" id="ARBA00023125"/>
    </source>
</evidence>
<dbReference type="PRINTS" id="PR00455">
    <property type="entry name" value="HTHTETR"/>
</dbReference>
<evidence type="ECO:0000256" key="1">
    <source>
        <dbReference type="ARBA" id="ARBA00023015"/>
    </source>
</evidence>
<keyword evidence="3" id="KW-0804">Transcription</keyword>
<evidence type="ECO:0000313" key="8">
    <source>
        <dbReference type="Proteomes" id="UP001199469"/>
    </source>
</evidence>
<feature type="domain" description="HTH tetR-type" evidence="6">
    <location>
        <begin position="46"/>
        <end position="106"/>
    </location>
</feature>
<keyword evidence="2 4" id="KW-0238">DNA-binding</keyword>
<name>A0ABS8PC90_9PSEU</name>
<reference evidence="7 8" key="1">
    <citation type="submission" date="2021-11" db="EMBL/GenBank/DDBJ databases">
        <title>Draft genome sequence of Actinomycetospora sp. SF1 isolated from the rhizosphere soil.</title>
        <authorList>
            <person name="Duangmal K."/>
            <person name="Chantavorakit T."/>
        </authorList>
    </citation>
    <scope>NUCLEOTIDE SEQUENCE [LARGE SCALE GENOMIC DNA]</scope>
    <source>
        <strain evidence="7 8">TBRC 5722</strain>
    </source>
</reference>
<dbReference type="EMBL" id="JAJNDB010000004">
    <property type="protein sequence ID" value="MCD2195843.1"/>
    <property type="molecule type" value="Genomic_DNA"/>
</dbReference>
<keyword evidence="1" id="KW-0805">Transcription regulation</keyword>
<proteinExistence type="predicted"/>
<dbReference type="PANTHER" id="PTHR30055:SF234">
    <property type="entry name" value="HTH-TYPE TRANSCRIPTIONAL REGULATOR BETI"/>
    <property type="match status" value="1"/>
</dbReference>
<dbReference type="InterPro" id="IPR050109">
    <property type="entry name" value="HTH-type_TetR-like_transc_reg"/>
</dbReference>
<comment type="caution">
    <text evidence="7">The sequence shown here is derived from an EMBL/GenBank/DDBJ whole genome shotgun (WGS) entry which is preliminary data.</text>
</comment>
<evidence type="ECO:0000313" key="7">
    <source>
        <dbReference type="EMBL" id="MCD2195843.1"/>
    </source>
</evidence>
<dbReference type="InterPro" id="IPR001647">
    <property type="entry name" value="HTH_TetR"/>
</dbReference>
<dbReference type="Proteomes" id="UP001199469">
    <property type="component" value="Unassembled WGS sequence"/>
</dbReference>
<dbReference type="PROSITE" id="PS50977">
    <property type="entry name" value="HTH_TETR_2"/>
    <property type="match status" value="1"/>
</dbReference>
<dbReference type="SUPFAM" id="SSF46689">
    <property type="entry name" value="Homeodomain-like"/>
    <property type="match status" value="1"/>
</dbReference>
<feature type="DNA-binding region" description="H-T-H motif" evidence="4">
    <location>
        <begin position="69"/>
        <end position="88"/>
    </location>
</feature>
<dbReference type="Pfam" id="PF00440">
    <property type="entry name" value="TetR_N"/>
    <property type="match status" value="1"/>
</dbReference>
<accession>A0ABS8PC90</accession>